<dbReference type="InterPro" id="IPR037518">
    <property type="entry name" value="MPN"/>
</dbReference>
<dbReference type="EMBL" id="QRGP01000001">
    <property type="protein sequence ID" value="RDV07915.1"/>
    <property type="molecule type" value="Genomic_DNA"/>
</dbReference>
<accession>A0A371BK20</accession>
<keyword evidence="9" id="KW-1185">Reference proteome</keyword>
<dbReference type="InterPro" id="IPR001405">
    <property type="entry name" value="UPF0758"/>
</dbReference>
<dbReference type="PANTHER" id="PTHR30471:SF3">
    <property type="entry name" value="UPF0758 PROTEIN YEES-RELATED"/>
    <property type="match status" value="1"/>
</dbReference>
<evidence type="ECO:0000256" key="5">
    <source>
        <dbReference type="ARBA" id="ARBA00023049"/>
    </source>
</evidence>
<dbReference type="PROSITE" id="PS50249">
    <property type="entry name" value="MPN"/>
    <property type="match status" value="1"/>
</dbReference>
<dbReference type="InterPro" id="IPR046778">
    <property type="entry name" value="UPF0758_N"/>
</dbReference>
<comment type="caution">
    <text evidence="8">The sequence shown here is derived from an EMBL/GenBank/DDBJ whole genome shotgun (WGS) entry which is preliminary data.</text>
</comment>
<dbReference type="CDD" id="cd08071">
    <property type="entry name" value="MPN_DUF2466"/>
    <property type="match status" value="1"/>
</dbReference>
<protein>
    <submittedName>
        <fullName evidence="8">DNA repair protein RadC</fullName>
    </submittedName>
</protein>
<keyword evidence="4" id="KW-0862">Zinc</keyword>
<evidence type="ECO:0000256" key="1">
    <source>
        <dbReference type="ARBA" id="ARBA00022670"/>
    </source>
</evidence>
<keyword evidence="5" id="KW-0482">Metalloprotease</keyword>
<dbReference type="InterPro" id="IPR010994">
    <property type="entry name" value="RuvA_2-like"/>
</dbReference>
<reference evidence="9" key="1">
    <citation type="submission" date="2018-08" db="EMBL/GenBank/DDBJ databases">
        <authorList>
            <person name="Kim S.-J."/>
            <person name="Jung G.-Y."/>
        </authorList>
    </citation>
    <scope>NUCLEOTIDE SEQUENCE [LARGE SCALE GENOMIC DNA]</scope>
    <source>
        <strain evidence="9">GY_G</strain>
    </source>
</reference>
<evidence type="ECO:0000256" key="2">
    <source>
        <dbReference type="ARBA" id="ARBA00022723"/>
    </source>
</evidence>
<feature type="domain" description="MPN" evidence="7">
    <location>
        <begin position="109"/>
        <end position="231"/>
    </location>
</feature>
<evidence type="ECO:0000256" key="3">
    <source>
        <dbReference type="ARBA" id="ARBA00022801"/>
    </source>
</evidence>
<dbReference type="PANTHER" id="PTHR30471">
    <property type="entry name" value="DNA REPAIR PROTEIN RADC"/>
    <property type="match status" value="1"/>
</dbReference>
<evidence type="ECO:0000256" key="6">
    <source>
        <dbReference type="RuleBase" id="RU003797"/>
    </source>
</evidence>
<evidence type="ECO:0000313" key="8">
    <source>
        <dbReference type="EMBL" id="RDV07915.1"/>
    </source>
</evidence>
<keyword evidence="2" id="KW-0479">Metal-binding</keyword>
<proteinExistence type="inferred from homology"/>
<dbReference type="Proteomes" id="UP000263833">
    <property type="component" value="Unassembled WGS sequence"/>
</dbReference>
<dbReference type="Pfam" id="PF04002">
    <property type="entry name" value="RadC"/>
    <property type="match status" value="1"/>
</dbReference>
<dbReference type="Pfam" id="PF20582">
    <property type="entry name" value="UPF0758_N"/>
    <property type="match status" value="1"/>
</dbReference>
<dbReference type="GO" id="GO:0046872">
    <property type="term" value="F:metal ion binding"/>
    <property type="evidence" value="ECO:0007669"/>
    <property type="project" value="UniProtKB-KW"/>
</dbReference>
<dbReference type="GO" id="GO:0008237">
    <property type="term" value="F:metallopeptidase activity"/>
    <property type="evidence" value="ECO:0007669"/>
    <property type="project" value="UniProtKB-KW"/>
</dbReference>
<dbReference type="InterPro" id="IPR020891">
    <property type="entry name" value="UPF0758_CS"/>
</dbReference>
<dbReference type="InterPro" id="IPR025657">
    <property type="entry name" value="RadC_JAB"/>
</dbReference>
<evidence type="ECO:0000313" key="9">
    <source>
        <dbReference type="Proteomes" id="UP000263833"/>
    </source>
</evidence>
<dbReference type="Gene3D" id="3.40.140.10">
    <property type="entry name" value="Cytidine Deaminase, domain 2"/>
    <property type="match status" value="1"/>
</dbReference>
<organism evidence="8 9">
    <name type="scientific">Sphingorhabdus pulchriflava</name>
    <dbReference type="NCBI Taxonomy" id="2292257"/>
    <lineage>
        <taxon>Bacteria</taxon>
        <taxon>Pseudomonadati</taxon>
        <taxon>Pseudomonadota</taxon>
        <taxon>Alphaproteobacteria</taxon>
        <taxon>Sphingomonadales</taxon>
        <taxon>Sphingomonadaceae</taxon>
        <taxon>Sphingorhabdus</taxon>
    </lineage>
</organism>
<dbReference type="NCBIfam" id="NF000642">
    <property type="entry name" value="PRK00024.1"/>
    <property type="match status" value="1"/>
</dbReference>
<gene>
    <name evidence="8" type="ORF">DXH95_08220</name>
</gene>
<dbReference type="NCBIfam" id="TIGR00608">
    <property type="entry name" value="radc"/>
    <property type="match status" value="1"/>
</dbReference>
<dbReference type="AlphaFoldDB" id="A0A371BK20"/>
<name>A0A371BK20_9SPHN</name>
<evidence type="ECO:0000259" key="7">
    <source>
        <dbReference type="PROSITE" id="PS50249"/>
    </source>
</evidence>
<evidence type="ECO:0000256" key="4">
    <source>
        <dbReference type="ARBA" id="ARBA00022833"/>
    </source>
</evidence>
<keyword evidence="3" id="KW-0378">Hydrolase</keyword>
<comment type="similarity">
    <text evidence="6">Belongs to the UPF0758 family.</text>
</comment>
<dbReference type="RefSeq" id="WP_115549479.1">
    <property type="nucleotide sequence ID" value="NZ_QRGP01000001.1"/>
</dbReference>
<sequence length="231" mass="25674">MASSQDKDENYGEGHRERLRERLLDKGGDALLDHELLEYLLMLAIPRIDTKPTAKQLIAHYGNLSSVFAADTYSLLNQKGIGEKAASAIKIVQALALRMVSEPIREQPILSSWQALLDYLRLDMAHLTIERIRVLYLNSKNMLIRDEIAGEGSIDQAPIYTREIIRRSIDIGAAAIILVHNHPSGDSAPSRQDISMTREIIEAGKRLGISVHDHIIIGKDGFSSMRSAGLI</sequence>
<dbReference type="SUPFAM" id="SSF47781">
    <property type="entry name" value="RuvA domain 2-like"/>
    <property type="match status" value="1"/>
</dbReference>
<dbReference type="Gene3D" id="1.10.150.20">
    <property type="entry name" value="5' to 3' exonuclease, C-terminal subdomain"/>
    <property type="match status" value="1"/>
</dbReference>
<dbReference type="PROSITE" id="PS01302">
    <property type="entry name" value="UPF0758"/>
    <property type="match status" value="1"/>
</dbReference>
<dbReference type="GO" id="GO:0006508">
    <property type="term" value="P:proteolysis"/>
    <property type="evidence" value="ECO:0007669"/>
    <property type="project" value="UniProtKB-KW"/>
</dbReference>
<dbReference type="OrthoDB" id="9804482at2"/>
<keyword evidence="1" id="KW-0645">Protease</keyword>